<organism evidence="2 3">
    <name type="scientific">Anisodus acutangulus</name>
    <dbReference type="NCBI Taxonomy" id="402998"/>
    <lineage>
        <taxon>Eukaryota</taxon>
        <taxon>Viridiplantae</taxon>
        <taxon>Streptophyta</taxon>
        <taxon>Embryophyta</taxon>
        <taxon>Tracheophyta</taxon>
        <taxon>Spermatophyta</taxon>
        <taxon>Magnoliopsida</taxon>
        <taxon>eudicotyledons</taxon>
        <taxon>Gunneridae</taxon>
        <taxon>Pentapetalae</taxon>
        <taxon>asterids</taxon>
        <taxon>lamiids</taxon>
        <taxon>Solanales</taxon>
        <taxon>Solanaceae</taxon>
        <taxon>Solanoideae</taxon>
        <taxon>Hyoscyameae</taxon>
        <taxon>Anisodus</taxon>
    </lineage>
</organism>
<evidence type="ECO:0000313" key="2">
    <source>
        <dbReference type="EMBL" id="KAJ8531958.1"/>
    </source>
</evidence>
<gene>
    <name evidence="2" type="ORF">K7X08_011881</name>
</gene>
<comment type="caution">
    <text evidence="2">The sequence shown here is derived from an EMBL/GenBank/DDBJ whole genome shotgun (WGS) entry which is preliminary data.</text>
</comment>
<keyword evidence="3" id="KW-1185">Reference proteome</keyword>
<proteinExistence type="predicted"/>
<feature type="region of interest" description="Disordered" evidence="1">
    <location>
        <begin position="265"/>
        <end position="285"/>
    </location>
</feature>
<sequence>MEEKVVGNVNDLYKWQTQSGKKQKNDKVDGQKQLTLHGEKNGAITIATGNPKGKGVDDVVLDVHDDPEVHIGNVTLGDGVVQHVERIVNVANGQLVEDEVPVGVKIIEKPLNPNTMSCQDIPSNTFATNTHTDGVQRRLWSEQKEEAVEEGELACDKIVDQVQSSDSITSSQEINAMFDKVVEEVDGTITSHVAVEVADVVKDVNNTDDVIRIECDVNTKTMVPQNGDNIHKRSPINIRVQICSEEVDKCPANLQDELNNNAADQRVDSSGEMTPGNDVQKHGKPPNALQLVIDYQNSVNK</sequence>
<protein>
    <submittedName>
        <fullName evidence="2">Uncharacterized protein</fullName>
    </submittedName>
</protein>
<dbReference type="Proteomes" id="UP001152561">
    <property type="component" value="Unassembled WGS sequence"/>
</dbReference>
<dbReference type="AlphaFoldDB" id="A0A9Q1L9B6"/>
<accession>A0A9Q1L9B6</accession>
<evidence type="ECO:0000256" key="1">
    <source>
        <dbReference type="SAM" id="MobiDB-lite"/>
    </source>
</evidence>
<name>A0A9Q1L9B6_9SOLA</name>
<reference evidence="3" key="1">
    <citation type="journal article" date="2023" name="Proc. Natl. Acad. Sci. U.S.A.">
        <title>Genomic and structural basis for evolution of tropane alkaloid biosynthesis.</title>
        <authorList>
            <person name="Wanga Y.-J."/>
            <person name="Taina T."/>
            <person name="Yua J.-Y."/>
            <person name="Lia J."/>
            <person name="Xua B."/>
            <person name="Chenc J."/>
            <person name="D'Auriad J.C."/>
            <person name="Huanga J.-P."/>
            <person name="Huanga S.-X."/>
        </authorList>
    </citation>
    <scope>NUCLEOTIDE SEQUENCE [LARGE SCALE GENOMIC DNA]</scope>
    <source>
        <strain evidence="3">cv. KIB-2019</strain>
    </source>
</reference>
<evidence type="ECO:0000313" key="3">
    <source>
        <dbReference type="Proteomes" id="UP001152561"/>
    </source>
</evidence>
<dbReference type="EMBL" id="JAJAGQ010000020">
    <property type="protein sequence ID" value="KAJ8531958.1"/>
    <property type="molecule type" value="Genomic_DNA"/>
</dbReference>